<reference evidence="2" key="1">
    <citation type="submission" date="2020-08" db="EMBL/GenBank/DDBJ databases">
        <title>Multicomponent nature underlies the extraordinary mechanical properties of spider dragline silk.</title>
        <authorList>
            <person name="Kono N."/>
            <person name="Nakamura H."/>
            <person name="Mori M."/>
            <person name="Yoshida Y."/>
            <person name="Ohtoshi R."/>
            <person name="Malay A.D."/>
            <person name="Moran D.A.P."/>
            <person name="Tomita M."/>
            <person name="Numata K."/>
            <person name="Arakawa K."/>
        </authorList>
    </citation>
    <scope>NUCLEOTIDE SEQUENCE</scope>
</reference>
<dbReference type="EMBL" id="BMAV01014438">
    <property type="protein sequence ID" value="GFY62844.1"/>
    <property type="molecule type" value="Genomic_DNA"/>
</dbReference>
<comment type="caution">
    <text evidence="2">The sequence shown here is derived from an EMBL/GenBank/DDBJ whole genome shotgun (WGS) entry which is preliminary data.</text>
</comment>
<organism evidence="2 3">
    <name type="scientific">Trichonephila inaurata madagascariensis</name>
    <dbReference type="NCBI Taxonomy" id="2747483"/>
    <lineage>
        <taxon>Eukaryota</taxon>
        <taxon>Metazoa</taxon>
        <taxon>Ecdysozoa</taxon>
        <taxon>Arthropoda</taxon>
        <taxon>Chelicerata</taxon>
        <taxon>Arachnida</taxon>
        <taxon>Araneae</taxon>
        <taxon>Araneomorphae</taxon>
        <taxon>Entelegynae</taxon>
        <taxon>Araneoidea</taxon>
        <taxon>Nephilidae</taxon>
        <taxon>Trichonephila</taxon>
        <taxon>Trichonephila inaurata</taxon>
    </lineage>
</organism>
<accession>A0A8X6Y0S3</accession>
<evidence type="ECO:0000313" key="2">
    <source>
        <dbReference type="EMBL" id="GFY62844.1"/>
    </source>
</evidence>
<gene>
    <name evidence="2" type="ORF">TNIN_429051</name>
</gene>
<protein>
    <submittedName>
        <fullName evidence="2">Uncharacterized protein</fullName>
    </submittedName>
</protein>
<feature type="region of interest" description="Disordered" evidence="1">
    <location>
        <begin position="104"/>
        <end position="132"/>
    </location>
</feature>
<evidence type="ECO:0000256" key="1">
    <source>
        <dbReference type="SAM" id="MobiDB-lite"/>
    </source>
</evidence>
<dbReference type="Proteomes" id="UP000886998">
    <property type="component" value="Unassembled WGS sequence"/>
</dbReference>
<evidence type="ECO:0000313" key="3">
    <source>
        <dbReference type="Proteomes" id="UP000886998"/>
    </source>
</evidence>
<proteinExistence type="predicted"/>
<keyword evidence="3" id="KW-1185">Reference proteome</keyword>
<sequence length="145" mass="16186">MAARGNASSASDQSKSNKNEAVNMEALNAIQNEIQMSLGCSGEPKQFATDFFWHEREKNSGTGDLRDRIVPSVRVGLIWSFFPFEWDLKINKIKSVTLGESRLMSPIQQGSRSGGSPPDWGGEEQDRRRWYEGGRRKLGVPIVNA</sequence>
<name>A0A8X6Y0S3_9ARAC</name>
<dbReference type="AlphaFoldDB" id="A0A8X6Y0S3"/>